<comment type="caution">
    <text evidence="2">The sequence shown here is derived from an EMBL/GenBank/DDBJ whole genome shotgun (WGS) entry which is preliminary data.</text>
</comment>
<name>S9TDZ1_9TRYP</name>
<feature type="compositionally biased region" description="Low complexity" evidence="1">
    <location>
        <begin position="205"/>
        <end position="218"/>
    </location>
</feature>
<evidence type="ECO:0000313" key="2">
    <source>
        <dbReference type="EMBL" id="EPY16252.1"/>
    </source>
</evidence>
<dbReference type="OrthoDB" id="248132at2759"/>
<evidence type="ECO:0000256" key="1">
    <source>
        <dbReference type="SAM" id="MobiDB-lite"/>
    </source>
</evidence>
<reference evidence="2 3" key="1">
    <citation type="journal article" date="2013" name="PLoS ONE">
        <title>Predicting the Proteins of Angomonas deanei, Strigomonas culicis and Their Respective Endosymbionts Reveals New Aspects of the Trypanosomatidae Family.</title>
        <authorList>
            <person name="Motta M.C."/>
            <person name="Martins A.C."/>
            <person name="de Souza S.S."/>
            <person name="Catta-Preta C.M."/>
            <person name="Silva R."/>
            <person name="Klein C.C."/>
            <person name="de Almeida L.G."/>
            <person name="de Lima Cunha O."/>
            <person name="Ciapina L.P."/>
            <person name="Brocchi M."/>
            <person name="Colabardini A.C."/>
            <person name="de Araujo Lima B."/>
            <person name="Machado C.R."/>
            <person name="de Almeida Soares C.M."/>
            <person name="Probst C.M."/>
            <person name="de Menezes C.B."/>
            <person name="Thompson C.E."/>
            <person name="Bartholomeu D.C."/>
            <person name="Gradia D.F."/>
            <person name="Pavoni D.P."/>
            <person name="Grisard E.C."/>
            <person name="Fantinatti-Garboggini F."/>
            <person name="Marchini F.K."/>
            <person name="Rodrigues-Luiz G.F."/>
            <person name="Wagner G."/>
            <person name="Goldman G.H."/>
            <person name="Fietto J.L."/>
            <person name="Elias M.C."/>
            <person name="Goldman M.H."/>
            <person name="Sagot M.F."/>
            <person name="Pereira M."/>
            <person name="Stoco P.H."/>
            <person name="de Mendonca-Neto R.P."/>
            <person name="Teixeira S.M."/>
            <person name="Maciel T.E."/>
            <person name="de Oliveira Mendes T.A."/>
            <person name="Urmenyi T.P."/>
            <person name="de Souza W."/>
            <person name="Schenkman S."/>
            <person name="de Vasconcelos A.T."/>
        </authorList>
    </citation>
    <scope>NUCLEOTIDE SEQUENCE [LARGE SCALE GENOMIC DNA]</scope>
</reference>
<keyword evidence="3" id="KW-1185">Reference proteome</keyword>
<organism evidence="2 3">
    <name type="scientific">Strigomonas culicis</name>
    <dbReference type="NCBI Taxonomy" id="28005"/>
    <lineage>
        <taxon>Eukaryota</taxon>
        <taxon>Discoba</taxon>
        <taxon>Euglenozoa</taxon>
        <taxon>Kinetoplastea</taxon>
        <taxon>Metakinetoplastina</taxon>
        <taxon>Trypanosomatida</taxon>
        <taxon>Trypanosomatidae</taxon>
        <taxon>Strigomonadinae</taxon>
        <taxon>Strigomonas</taxon>
    </lineage>
</organism>
<feature type="region of interest" description="Disordered" evidence="1">
    <location>
        <begin position="203"/>
        <end position="251"/>
    </location>
</feature>
<dbReference type="EMBL" id="ATMH01011410">
    <property type="protein sequence ID" value="EPY16252.1"/>
    <property type="molecule type" value="Genomic_DNA"/>
</dbReference>
<dbReference type="AlphaFoldDB" id="S9TDZ1"/>
<accession>S9TDZ1</accession>
<gene>
    <name evidence="2" type="ORF">STCU_11450</name>
</gene>
<sequence>MEVLSQVKYQTPEAAEQDNLKPLNQTSVLKLYPSKNKNHKNNNNKYLFLEFGSSASKTIFGGFIKEEPLSVETPPNTNASNTVLFENHIVERMQQRQRGTILASNLISTANSTSSMFFLLLRDFGGHPDAEEEQELAEYRGDFAHLTPVGFVEEQALRQLLEGLDAKEKQMGKMVHPLTNTPIHKINIVQCGVNFDYHTYYHHQSNTNNTTNSTVNVNLKERKREEIKRIGGKVRRRDEDDEEAQNDGTNG</sequence>
<protein>
    <submittedName>
        <fullName evidence="2">Uncharacterized protein</fullName>
    </submittedName>
</protein>
<dbReference type="Proteomes" id="UP000015354">
    <property type="component" value="Unassembled WGS sequence"/>
</dbReference>
<proteinExistence type="predicted"/>
<evidence type="ECO:0000313" key="3">
    <source>
        <dbReference type="Proteomes" id="UP000015354"/>
    </source>
</evidence>
<feature type="compositionally biased region" description="Basic and acidic residues" evidence="1">
    <location>
        <begin position="219"/>
        <end position="229"/>
    </location>
</feature>